<keyword evidence="6 9" id="KW-0804">Transcription</keyword>
<feature type="compositionally biased region" description="Polar residues" evidence="10">
    <location>
        <begin position="551"/>
        <end position="565"/>
    </location>
</feature>
<evidence type="ECO:0000313" key="14">
    <source>
        <dbReference type="Proteomes" id="UP000623129"/>
    </source>
</evidence>
<dbReference type="Pfam" id="PF02362">
    <property type="entry name" value="B3"/>
    <property type="match status" value="1"/>
</dbReference>
<evidence type="ECO:0000256" key="4">
    <source>
        <dbReference type="ARBA" id="ARBA00023015"/>
    </source>
</evidence>
<dbReference type="Gene3D" id="3.10.20.90">
    <property type="entry name" value="Phosphatidylinositol 3-kinase Catalytic Subunit, Chain A, domain 1"/>
    <property type="match status" value="1"/>
</dbReference>
<evidence type="ECO:0000256" key="10">
    <source>
        <dbReference type="SAM" id="MobiDB-lite"/>
    </source>
</evidence>
<dbReference type="SMART" id="SM01019">
    <property type="entry name" value="B3"/>
    <property type="match status" value="1"/>
</dbReference>
<name>A0A833RLL6_9POAL</name>
<evidence type="ECO:0000256" key="7">
    <source>
        <dbReference type="ARBA" id="ARBA00023242"/>
    </source>
</evidence>
<organism evidence="13 14">
    <name type="scientific">Carex littledalei</name>
    <dbReference type="NCBI Taxonomy" id="544730"/>
    <lineage>
        <taxon>Eukaryota</taxon>
        <taxon>Viridiplantae</taxon>
        <taxon>Streptophyta</taxon>
        <taxon>Embryophyta</taxon>
        <taxon>Tracheophyta</taxon>
        <taxon>Spermatophyta</taxon>
        <taxon>Magnoliopsida</taxon>
        <taxon>Liliopsida</taxon>
        <taxon>Poales</taxon>
        <taxon>Cyperaceae</taxon>
        <taxon>Cyperoideae</taxon>
        <taxon>Cariceae</taxon>
        <taxon>Carex</taxon>
        <taxon>Carex subgen. Euthyceras</taxon>
    </lineage>
</organism>
<feature type="compositionally biased region" description="Low complexity" evidence="10">
    <location>
        <begin position="358"/>
        <end position="367"/>
    </location>
</feature>
<feature type="region of interest" description="Disordered" evidence="10">
    <location>
        <begin position="431"/>
        <end position="459"/>
    </location>
</feature>
<evidence type="ECO:0000259" key="11">
    <source>
        <dbReference type="PROSITE" id="PS50863"/>
    </source>
</evidence>
<gene>
    <name evidence="13" type="ORF">FCM35_KLT18380</name>
</gene>
<dbReference type="InterPro" id="IPR015300">
    <property type="entry name" value="DNA-bd_pseudobarrel_sf"/>
</dbReference>
<feature type="domain" description="PB1" evidence="12">
    <location>
        <begin position="646"/>
        <end position="730"/>
    </location>
</feature>
<keyword evidence="14" id="KW-1185">Reference proteome</keyword>
<feature type="region of interest" description="Disordered" evidence="10">
    <location>
        <begin position="551"/>
        <end position="577"/>
    </location>
</feature>
<dbReference type="PROSITE" id="PS51745">
    <property type="entry name" value="PB1"/>
    <property type="match status" value="1"/>
</dbReference>
<dbReference type="PANTHER" id="PTHR31384:SF96">
    <property type="entry name" value="AUXIN RESPONSE FACTOR 1"/>
    <property type="match status" value="1"/>
</dbReference>
<evidence type="ECO:0000256" key="9">
    <source>
        <dbReference type="RuleBase" id="RU004561"/>
    </source>
</evidence>
<dbReference type="InterPro" id="IPR033389">
    <property type="entry name" value="AUX/IAA_dom"/>
</dbReference>
<dbReference type="EMBL" id="SWLB01000006">
    <property type="protein sequence ID" value="KAF3337793.1"/>
    <property type="molecule type" value="Genomic_DNA"/>
</dbReference>
<evidence type="ECO:0000256" key="3">
    <source>
        <dbReference type="ARBA" id="ARBA00007853"/>
    </source>
</evidence>
<dbReference type="CDD" id="cd10017">
    <property type="entry name" value="B3_DNA"/>
    <property type="match status" value="1"/>
</dbReference>
<dbReference type="Proteomes" id="UP000623129">
    <property type="component" value="Unassembled WGS sequence"/>
</dbReference>
<dbReference type="GO" id="GO:0009734">
    <property type="term" value="P:auxin-activated signaling pathway"/>
    <property type="evidence" value="ECO:0007669"/>
    <property type="project" value="UniProtKB-KW"/>
</dbReference>
<evidence type="ECO:0000256" key="1">
    <source>
        <dbReference type="ARBA" id="ARBA00003182"/>
    </source>
</evidence>
<reference evidence="13" key="1">
    <citation type="submission" date="2020-01" db="EMBL/GenBank/DDBJ databases">
        <title>Genome sequence of Kobresia littledalei, the first chromosome-level genome in the family Cyperaceae.</title>
        <authorList>
            <person name="Qu G."/>
        </authorList>
    </citation>
    <scope>NUCLEOTIDE SEQUENCE</scope>
    <source>
        <strain evidence="13">C.B.Clarke</strain>
        <tissue evidence="13">Leaf</tissue>
    </source>
</reference>
<comment type="subcellular location">
    <subcellularLocation>
        <location evidence="2 9">Nucleus</location>
    </subcellularLocation>
</comment>
<sequence length="772" mass="84954">MTSATGVALTSDDPHDRLYSELWHACAGPLVRLPVPGDRVYYFPQGHMEQLEASMNQRLDPQQLPAFNLPSKLLCRVMNVILQAEADSDEVYAQITLNPETNQVELTSPDQPVPQPERIPVHSFCKTLTASDTSTHGGFSVLRRHAEECLPPLDMSLNPPLQELVARDLHGNNWNFRHIYRGQPRRHLLTTGWSVFVSSKRLVAGDAFIFLRGEDGELRVGVRRLMRQLCNMPSSVISSQCMQVGVLATACHAVNTGSLFSVFYKPRTSPSEFIVQANKYLEGRNHNYSIGLRFRMRFEGDESPERRFTGTIIAIGGNAPPQWTDSEWRSLKVQWDEPSAILRPEWVSPWEIEPLTAANTPQAAPQPISRNKRPRPASIPVAPRPEISPAHGLWRSPMECSNPRVFSFPGPQALQQFYASASTPRHPIFSPPLDSFPMRPSTTSTLSSSPTPFSLSQSSIGRSTSALTLRPSSFGFNSKPEQPMASSSNSHLYWSLRDLAPSTDEKQDSTPITASMPTATIGCRLFGIDLVNCSNIEESVPSHITAARSRGTSSSVIGHTTTPVPTSLDMASGSHGVGGGVTEHASISSMNLDAMVGSDVVCGRDAGSGETELALVPINQNSADVVTAASSEQMLPVEFPPCRPIRSCTKVIMQGMAVGRAVDLMRFTTYDELYAKLEEMFGLDNKNISDKGTTAWEVVFTDEEDDIMAVGDDPWSEFRGLVKKIYIYTKEEAAKLVPKQLPSFKLVTLPEPPVDLSRNNPEAQDLLPDKDN</sequence>
<dbReference type="Pfam" id="PF06507">
    <property type="entry name" value="ARF_AD"/>
    <property type="match status" value="1"/>
</dbReference>
<dbReference type="Pfam" id="PF02309">
    <property type="entry name" value="AUX_IAA"/>
    <property type="match status" value="1"/>
</dbReference>
<dbReference type="FunFam" id="2.40.330.10:FF:000001">
    <property type="entry name" value="Auxin response factor"/>
    <property type="match status" value="1"/>
</dbReference>
<dbReference type="PANTHER" id="PTHR31384">
    <property type="entry name" value="AUXIN RESPONSE FACTOR 4-RELATED"/>
    <property type="match status" value="1"/>
</dbReference>
<evidence type="ECO:0000256" key="6">
    <source>
        <dbReference type="ARBA" id="ARBA00023163"/>
    </source>
</evidence>
<dbReference type="Gene3D" id="2.40.330.10">
    <property type="entry name" value="DNA-binding pseudobarrel domain"/>
    <property type="match status" value="1"/>
</dbReference>
<comment type="caution">
    <text evidence="13">The sequence shown here is derived from an EMBL/GenBank/DDBJ whole genome shotgun (WGS) entry which is preliminary data.</text>
</comment>
<keyword evidence="8 9" id="KW-0927">Auxin signaling pathway</keyword>
<evidence type="ECO:0000313" key="13">
    <source>
        <dbReference type="EMBL" id="KAF3337793.1"/>
    </source>
</evidence>
<dbReference type="SUPFAM" id="SSF54277">
    <property type="entry name" value="CAD &amp; PB1 domains"/>
    <property type="match status" value="1"/>
</dbReference>
<dbReference type="InterPro" id="IPR044835">
    <property type="entry name" value="ARF_plant"/>
</dbReference>
<proteinExistence type="inferred from homology"/>
<dbReference type="InterPro" id="IPR003340">
    <property type="entry name" value="B3_DNA-bd"/>
</dbReference>
<dbReference type="SUPFAM" id="SSF101936">
    <property type="entry name" value="DNA-binding pseudobarrel domain"/>
    <property type="match status" value="1"/>
</dbReference>
<evidence type="ECO:0000256" key="8">
    <source>
        <dbReference type="ARBA" id="ARBA00023294"/>
    </source>
</evidence>
<dbReference type="FunFam" id="2.30.30.1040:FF:000001">
    <property type="entry name" value="Auxin response factor"/>
    <property type="match status" value="1"/>
</dbReference>
<comment type="function">
    <text evidence="1 9">Auxin response factors (ARFs) are transcriptional factors that bind specifically to the DNA sequence 5'-TGTCTC-3' found in the auxin-responsive promoter elements (AuxREs).</text>
</comment>
<comment type="similarity">
    <text evidence="3 9">Belongs to the ARF family.</text>
</comment>
<feature type="region of interest" description="Disordered" evidence="10">
    <location>
        <begin position="358"/>
        <end position="384"/>
    </location>
</feature>
<keyword evidence="7 9" id="KW-0539">Nucleus</keyword>
<comment type="subunit">
    <text evidence="9">Homodimers and heterodimers.</text>
</comment>
<keyword evidence="4 9" id="KW-0805">Transcription regulation</keyword>
<protein>
    <recommendedName>
        <fullName evidence="9">Auxin response factor</fullName>
    </recommendedName>
</protein>
<feature type="domain" description="TF-B3" evidence="11">
    <location>
        <begin position="124"/>
        <end position="226"/>
    </location>
</feature>
<dbReference type="InterPro" id="IPR053793">
    <property type="entry name" value="PB1-like"/>
</dbReference>
<dbReference type="GO" id="GO:0003677">
    <property type="term" value="F:DNA binding"/>
    <property type="evidence" value="ECO:0007669"/>
    <property type="project" value="UniProtKB-KW"/>
</dbReference>
<dbReference type="Gene3D" id="2.30.30.1040">
    <property type="match status" value="1"/>
</dbReference>
<dbReference type="OrthoDB" id="1050118at2759"/>
<dbReference type="PROSITE" id="PS50863">
    <property type="entry name" value="B3"/>
    <property type="match status" value="1"/>
</dbReference>
<evidence type="ECO:0000256" key="2">
    <source>
        <dbReference type="ARBA" id="ARBA00004123"/>
    </source>
</evidence>
<dbReference type="GO" id="GO:0005634">
    <property type="term" value="C:nucleus"/>
    <property type="evidence" value="ECO:0007669"/>
    <property type="project" value="UniProtKB-SubCell"/>
</dbReference>
<accession>A0A833RLL6</accession>
<keyword evidence="5 9" id="KW-0238">DNA-binding</keyword>
<feature type="compositionally biased region" description="Low complexity" evidence="10">
    <location>
        <begin position="440"/>
        <end position="459"/>
    </location>
</feature>
<dbReference type="InterPro" id="IPR010525">
    <property type="entry name" value="ARF_dom"/>
</dbReference>
<dbReference type="AlphaFoldDB" id="A0A833RLL6"/>
<dbReference type="GO" id="GO:0006355">
    <property type="term" value="P:regulation of DNA-templated transcription"/>
    <property type="evidence" value="ECO:0007669"/>
    <property type="project" value="InterPro"/>
</dbReference>
<evidence type="ECO:0000256" key="5">
    <source>
        <dbReference type="ARBA" id="ARBA00023125"/>
    </source>
</evidence>
<feature type="region of interest" description="Disordered" evidence="10">
    <location>
        <begin position="750"/>
        <end position="772"/>
    </location>
</feature>
<evidence type="ECO:0000259" key="12">
    <source>
        <dbReference type="PROSITE" id="PS51745"/>
    </source>
</evidence>